<name>A0A6A1W5V0_9ROSI</name>
<dbReference type="PANTHER" id="PTHR33232:SF18">
    <property type="entry name" value="PROTEIN SIEVE ELEMENT OCCLUSION B-LIKE"/>
    <property type="match status" value="1"/>
</dbReference>
<dbReference type="EMBL" id="RXIC02000021">
    <property type="protein sequence ID" value="KAB1219088.1"/>
    <property type="molecule type" value="Genomic_DNA"/>
</dbReference>
<accession>A0A6A1W5V0</accession>
<proteinExistence type="predicted"/>
<dbReference type="Proteomes" id="UP000516437">
    <property type="component" value="Chromosome 3"/>
</dbReference>
<dbReference type="OrthoDB" id="1895250at2759"/>
<feature type="domain" description="Sieve element occlusion C-terminal" evidence="1">
    <location>
        <begin position="62"/>
        <end position="102"/>
    </location>
</feature>
<gene>
    <name evidence="2" type="ORF">CJ030_MR3G018687</name>
</gene>
<dbReference type="AlphaFoldDB" id="A0A6A1W5V0"/>
<dbReference type="PANTHER" id="PTHR33232">
    <property type="entry name" value="PROTEIN SIEVE ELEMENT OCCLUSION B-LIKE"/>
    <property type="match status" value="1"/>
</dbReference>
<organism evidence="2 3">
    <name type="scientific">Morella rubra</name>
    <name type="common">Chinese bayberry</name>
    <dbReference type="NCBI Taxonomy" id="262757"/>
    <lineage>
        <taxon>Eukaryota</taxon>
        <taxon>Viridiplantae</taxon>
        <taxon>Streptophyta</taxon>
        <taxon>Embryophyta</taxon>
        <taxon>Tracheophyta</taxon>
        <taxon>Spermatophyta</taxon>
        <taxon>Magnoliopsida</taxon>
        <taxon>eudicotyledons</taxon>
        <taxon>Gunneridae</taxon>
        <taxon>Pentapetalae</taxon>
        <taxon>rosids</taxon>
        <taxon>fabids</taxon>
        <taxon>Fagales</taxon>
        <taxon>Myricaceae</taxon>
        <taxon>Morella</taxon>
    </lineage>
</organism>
<feature type="domain" description="Sieve element occlusion C-terminal" evidence="1">
    <location>
        <begin position="109"/>
        <end position="187"/>
    </location>
</feature>
<keyword evidence="3" id="KW-1185">Reference proteome</keyword>
<dbReference type="Pfam" id="PF14577">
    <property type="entry name" value="SEO_C"/>
    <property type="match status" value="2"/>
</dbReference>
<protein>
    <recommendedName>
        <fullName evidence="1">Sieve element occlusion C-terminal domain-containing protein</fullName>
    </recommendedName>
</protein>
<reference evidence="2 3" key="1">
    <citation type="journal article" date="2019" name="Plant Biotechnol. J.">
        <title>The red bayberry genome and genetic basis of sex determination.</title>
        <authorList>
            <person name="Jia H.M."/>
            <person name="Jia H.J."/>
            <person name="Cai Q.L."/>
            <person name="Wang Y."/>
            <person name="Zhao H.B."/>
            <person name="Yang W.F."/>
            <person name="Wang G.Y."/>
            <person name="Li Y.H."/>
            <person name="Zhan D.L."/>
            <person name="Shen Y.T."/>
            <person name="Niu Q.F."/>
            <person name="Chang L."/>
            <person name="Qiu J."/>
            <person name="Zhao L."/>
            <person name="Xie H.B."/>
            <person name="Fu W.Y."/>
            <person name="Jin J."/>
            <person name="Li X.W."/>
            <person name="Jiao Y."/>
            <person name="Zhou C.C."/>
            <person name="Tu T."/>
            <person name="Chai C.Y."/>
            <person name="Gao J.L."/>
            <person name="Fan L.J."/>
            <person name="van de Weg E."/>
            <person name="Wang J.Y."/>
            <person name="Gao Z.S."/>
        </authorList>
    </citation>
    <scope>NUCLEOTIDE SEQUENCE [LARGE SCALE GENOMIC DNA]</scope>
    <source>
        <tissue evidence="2">Leaves</tissue>
    </source>
</reference>
<dbReference type="InterPro" id="IPR039299">
    <property type="entry name" value="SEOA"/>
</dbReference>
<evidence type="ECO:0000313" key="3">
    <source>
        <dbReference type="Proteomes" id="UP000516437"/>
    </source>
</evidence>
<dbReference type="GO" id="GO:0010088">
    <property type="term" value="P:phloem development"/>
    <property type="evidence" value="ECO:0007669"/>
    <property type="project" value="InterPro"/>
</dbReference>
<evidence type="ECO:0000259" key="1">
    <source>
        <dbReference type="Pfam" id="PF14577"/>
    </source>
</evidence>
<evidence type="ECO:0000313" key="2">
    <source>
        <dbReference type="EMBL" id="KAB1219088.1"/>
    </source>
</evidence>
<dbReference type="InterPro" id="IPR027944">
    <property type="entry name" value="SEO_C"/>
</dbReference>
<sequence>MRMWKKRHPKPVSVHRCAPESSILRGSKPQMLPPNSSMGNEAFCSLMKLKALSNRDDVLGSMLDDLHPNLPTMIKQDKYIFFYGGKDNEWIQQFAKKERTTKGRTTLASWDVWNKMESFFFSKSQKKTELDGVTKEIQKLLSYKNESGWAVLSKRSRVVFTGHGTTILRVVDEFEKWKGYVSELGFDVFQTVTTRFLRGIAPAAALISRWCWNPEHVLPPLSSGHGDLH</sequence>
<comment type="caution">
    <text evidence="2">The sequence shown here is derived from an EMBL/GenBank/DDBJ whole genome shotgun (WGS) entry which is preliminary data.</text>
</comment>